<dbReference type="Ensembl" id="ENSSPAT00000009502.1">
    <property type="protein sequence ID" value="ENSSPAP00000009337.1"/>
    <property type="gene ID" value="ENSSPAG00000006935.1"/>
</dbReference>
<sequence>PYTGEAQSLPVPPPLCYTSTKPSSTAPQPSHNLHSPHSPLDNWQCRPSTTTLPLDNSPPAASTPASGCSLPASARAHTDALCQQALSDWYYSQTEAAERMSPRHRSISQDHLAELGLALGPGPTAVSTTSAEQHRREALLYHHQAAAASHDSYWLGGWGGVSGPGSRSLTSSIPASTTVPPSGRQPGQQLVGYKSYSPSFSRKAGHLLQQAHSFREPSYSGPHLNWSLGSRSSPVDNDVVLVPRPQSTPALEIISPVSLNQEVVLRQKPAAGRRTPIQSLRHPHYSTPVESPELPGSTPSPVAVGSGPSRRANGSLAQHALDSLSSIPFIDEPTGPNTDHQACYVPACCVVSSSQASTMATLTSTFVSPTLSSISPFVQLRSQDCSSIKGRRSSYLLAITTERSKSCDEGLNTFREEGRVFSKLPKRVKSFFTDGSLESLRAQEEARTKRHSTSELGTITFSDVHKEGWLHYKQILTEKGKKIGGGMRPWKRAFSVLRSHSLFLYKDKREAVLHGAGAGPSQDEHPPISIRGCLIDIAYSETKRKHTLRLTTQDFCEYLLQAEDRDDMLAWIRVIRENSKTDNEDIGFSKQALINKKLNDYRKHSLTGNKPDSSPKAHRMMPPFLLAKTDNTSVSRASRSGESQHGSVLYDNKAVWGINIMKKAKKTGSPKAFGVRLEDCQPAVNHKFVPLIVEMCCGVVETMGLEYTGIYRVPGNNAMVSNLQEHLNKGMDINTAEERWQDLNVISSLLKSFFRKLPEPLFTDDKYNDFIDANRIEDAEDRLKTMKKLIHDLPDHYYHTLKFLVGHLKKVADHSEKNKMEPRNLALVFGPTLVRTSEDNMTDMVTHMPDRYKIVETLILHHDWFFSDGEFDKEEKAPEDKRDMQPVPNIDHLLSNIGRPGMPGEASGEEGREALSSGSKKDLNAKDFLPKSIISAVTRKRKKRLSSNLLGSSADEDSEHEPVKASNYGGKEGGGEEQEDGQEQEAVKAEHTIPVKERQNGVKARDTTEGKDSLTGGEGVKEDLTKRTGSNAKSSQRERTNLPAPLLRPNSFLYSHQQVHGTFPRPPPVTNPPSHLRTHSLARGRPTVPFWISPSRPLNLEQGSSCPPDWNQAAPFRYRKTRGGRPRAVSMNLEFELGRRDDRVREWRADKVEVIWVTKGTSGQCGNVGMPQGSTVGSRSAQHMDPLPHLAQGSPPPTSSSLEWIDQSSPGPLTVVMRRSATDPRDKRVWRRHTVIV</sequence>
<dbReference type="InterPro" id="IPR011993">
    <property type="entry name" value="PH-like_dom_sf"/>
</dbReference>
<keyword evidence="1" id="KW-0343">GTPase activation</keyword>
<feature type="domain" description="Rho-GAP" evidence="4">
    <location>
        <begin position="675"/>
        <end position="866"/>
    </location>
</feature>
<dbReference type="PROSITE" id="PS50003">
    <property type="entry name" value="PH_DOMAIN"/>
    <property type="match status" value="1"/>
</dbReference>
<name>A0A3B5A6N1_9TELE</name>
<dbReference type="CDD" id="cd01253">
    <property type="entry name" value="PH_ARHGAP21-like"/>
    <property type="match status" value="1"/>
</dbReference>
<feature type="region of interest" description="Disordered" evidence="2">
    <location>
        <begin position="940"/>
        <end position="1047"/>
    </location>
</feature>
<feature type="compositionally biased region" description="Basic and acidic residues" evidence="2">
    <location>
        <begin position="875"/>
        <end position="884"/>
    </location>
</feature>
<dbReference type="SMART" id="SM00324">
    <property type="entry name" value="RhoGAP"/>
    <property type="match status" value="1"/>
</dbReference>
<dbReference type="SUPFAM" id="SSF48350">
    <property type="entry name" value="GTPase activation domain, GAP"/>
    <property type="match status" value="1"/>
</dbReference>
<dbReference type="InterPro" id="IPR001849">
    <property type="entry name" value="PH_domain"/>
</dbReference>
<feature type="compositionally biased region" description="Basic and acidic residues" evidence="2">
    <location>
        <begin position="985"/>
        <end position="1012"/>
    </location>
</feature>
<dbReference type="Gene3D" id="2.30.29.30">
    <property type="entry name" value="Pleckstrin-homology domain (PH domain)/Phosphotyrosine-binding domain (PTB)"/>
    <property type="match status" value="1"/>
</dbReference>
<feature type="domain" description="PH" evidence="3">
    <location>
        <begin position="463"/>
        <end position="580"/>
    </location>
</feature>
<feature type="region of interest" description="Disordered" evidence="2">
    <location>
        <begin position="1165"/>
        <end position="1208"/>
    </location>
</feature>
<feature type="compositionally biased region" description="Basic and acidic residues" evidence="2">
    <location>
        <begin position="909"/>
        <end position="923"/>
    </location>
</feature>
<dbReference type="GeneTree" id="ENSGT00940000157982"/>
<feature type="compositionally biased region" description="Polar residues" evidence="2">
    <location>
        <begin position="1199"/>
        <end position="1208"/>
    </location>
</feature>
<dbReference type="GO" id="GO:0007165">
    <property type="term" value="P:signal transduction"/>
    <property type="evidence" value="ECO:0007669"/>
    <property type="project" value="InterPro"/>
</dbReference>
<feature type="compositionally biased region" description="Polar residues" evidence="2">
    <location>
        <begin position="17"/>
        <end position="35"/>
    </location>
</feature>
<evidence type="ECO:0000313" key="5">
    <source>
        <dbReference type="Ensembl" id="ENSSPAP00000009337.1"/>
    </source>
</evidence>
<feature type="region of interest" description="Disordered" evidence="2">
    <location>
        <begin position="269"/>
        <end position="316"/>
    </location>
</feature>
<dbReference type="PANTHER" id="PTHR23175:SF5">
    <property type="entry name" value="RHO GTPASE-ACTIVATING PROTEIN 23"/>
    <property type="match status" value="1"/>
</dbReference>
<reference evidence="5" key="1">
    <citation type="submission" date="2023-09" db="UniProtKB">
        <authorList>
            <consortium name="Ensembl"/>
        </authorList>
    </citation>
    <scope>IDENTIFICATION</scope>
</reference>
<dbReference type="PROSITE" id="PS50238">
    <property type="entry name" value="RHOGAP"/>
    <property type="match status" value="1"/>
</dbReference>
<feature type="region of interest" description="Disordered" evidence="2">
    <location>
        <begin position="165"/>
        <end position="187"/>
    </location>
</feature>
<dbReference type="Pfam" id="PF00169">
    <property type="entry name" value="PH"/>
    <property type="match status" value="1"/>
</dbReference>
<dbReference type="SUPFAM" id="SSF50729">
    <property type="entry name" value="PH domain-like"/>
    <property type="match status" value="1"/>
</dbReference>
<feature type="region of interest" description="Disordered" evidence="2">
    <location>
        <begin position="875"/>
        <end position="923"/>
    </location>
</feature>
<dbReference type="InterPro" id="IPR000198">
    <property type="entry name" value="RhoGAP_dom"/>
</dbReference>
<accession>A0A3B5A6N1</accession>
<dbReference type="CDD" id="cd04395">
    <property type="entry name" value="RhoGAP_ARHGAP21"/>
    <property type="match status" value="1"/>
</dbReference>
<dbReference type="InterPro" id="IPR008936">
    <property type="entry name" value="Rho_GTPase_activation_prot"/>
</dbReference>
<feature type="region of interest" description="Disordered" evidence="2">
    <location>
        <begin position="1"/>
        <end position="68"/>
    </location>
</feature>
<feature type="compositionally biased region" description="Polar residues" evidence="2">
    <location>
        <begin position="45"/>
        <end position="66"/>
    </location>
</feature>
<dbReference type="Gene3D" id="1.10.555.10">
    <property type="entry name" value="Rho GTPase activation protein"/>
    <property type="match status" value="1"/>
</dbReference>
<proteinExistence type="predicted"/>
<dbReference type="Pfam" id="PF00620">
    <property type="entry name" value="RhoGAP"/>
    <property type="match status" value="1"/>
</dbReference>
<dbReference type="FunFam" id="1.10.555.10:FF:000014">
    <property type="entry name" value="Rho GTPase activating protein 21"/>
    <property type="match status" value="1"/>
</dbReference>
<dbReference type="AlphaFoldDB" id="A0A3B5A6N1"/>
<feature type="compositionally biased region" description="Polar residues" evidence="2">
    <location>
        <begin position="169"/>
        <end position="187"/>
    </location>
</feature>
<evidence type="ECO:0000256" key="1">
    <source>
        <dbReference type="ARBA" id="ARBA00022468"/>
    </source>
</evidence>
<evidence type="ECO:0000259" key="3">
    <source>
        <dbReference type="PROSITE" id="PS50003"/>
    </source>
</evidence>
<evidence type="ECO:0000256" key="2">
    <source>
        <dbReference type="SAM" id="MobiDB-lite"/>
    </source>
</evidence>
<dbReference type="PANTHER" id="PTHR23175">
    <property type="entry name" value="PDZ DOMAIN-CONTAINING PROTEIN"/>
    <property type="match status" value="1"/>
</dbReference>
<organism evidence="5">
    <name type="scientific">Stegastes partitus</name>
    <name type="common">bicolor damselfish</name>
    <dbReference type="NCBI Taxonomy" id="144197"/>
    <lineage>
        <taxon>Eukaryota</taxon>
        <taxon>Metazoa</taxon>
        <taxon>Chordata</taxon>
        <taxon>Craniata</taxon>
        <taxon>Vertebrata</taxon>
        <taxon>Euteleostomi</taxon>
        <taxon>Actinopterygii</taxon>
        <taxon>Neopterygii</taxon>
        <taxon>Teleostei</taxon>
        <taxon>Neoteleostei</taxon>
        <taxon>Acanthomorphata</taxon>
        <taxon>Ovalentaria</taxon>
        <taxon>Pomacentridae</taxon>
        <taxon>Stegastes</taxon>
    </lineage>
</organism>
<evidence type="ECO:0000259" key="4">
    <source>
        <dbReference type="PROSITE" id="PS50238"/>
    </source>
</evidence>
<dbReference type="GO" id="GO:0005096">
    <property type="term" value="F:GTPase activator activity"/>
    <property type="evidence" value="ECO:0007669"/>
    <property type="project" value="UniProtKB-KW"/>
</dbReference>
<feature type="compositionally biased region" description="Polar residues" evidence="2">
    <location>
        <begin position="1172"/>
        <end position="1181"/>
    </location>
</feature>
<protein>
    <submittedName>
        <fullName evidence="5">Rho GTPase-activating protein 23-like</fullName>
    </submittedName>
</protein>
<dbReference type="SMART" id="SM00233">
    <property type="entry name" value="PH"/>
    <property type="match status" value="1"/>
</dbReference>